<evidence type="ECO:0000256" key="1">
    <source>
        <dbReference type="ARBA" id="ARBA00022741"/>
    </source>
</evidence>
<dbReference type="InterPro" id="IPR027417">
    <property type="entry name" value="P-loop_NTPase"/>
</dbReference>
<dbReference type="SUPFAM" id="SSF52540">
    <property type="entry name" value="P-loop containing nucleoside triphosphate hydrolases"/>
    <property type="match status" value="1"/>
</dbReference>
<evidence type="ECO:0000256" key="2">
    <source>
        <dbReference type="ARBA" id="ARBA00022840"/>
    </source>
</evidence>
<name>A0ABN2U9G0_9MICC</name>
<feature type="region of interest" description="Disordered" evidence="3">
    <location>
        <begin position="143"/>
        <end position="198"/>
    </location>
</feature>
<keyword evidence="5" id="KW-1185">Reference proteome</keyword>
<evidence type="ECO:0000313" key="5">
    <source>
        <dbReference type="Proteomes" id="UP001501461"/>
    </source>
</evidence>
<proteinExistence type="predicted"/>
<dbReference type="Gene3D" id="3.40.50.300">
    <property type="entry name" value="P-loop containing nucleotide triphosphate hydrolases"/>
    <property type="match status" value="1"/>
</dbReference>
<keyword evidence="2" id="KW-0067">ATP-binding</keyword>
<gene>
    <name evidence="4" type="ORF">GCM10009720_08610</name>
</gene>
<keyword evidence="1" id="KW-0547">Nucleotide-binding</keyword>
<dbReference type="PANTHER" id="PTHR43384:SF6">
    <property type="entry name" value="SEPTUM SITE-DETERMINING PROTEIN MIND HOMOLOG, CHLOROPLASTIC"/>
    <property type="match status" value="1"/>
</dbReference>
<evidence type="ECO:0000313" key="4">
    <source>
        <dbReference type="EMBL" id="GAA2030650.1"/>
    </source>
</evidence>
<organism evidence="4 5">
    <name type="scientific">Yaniella flava</name>
    <dbReference type="NCBI Taxonomy" id="287930"/>
    <lineage>
        <taxon>Bacteria</taxon>
        <taxon>Bacillati</taxon>
        <taxon>Actinomycetota</taxon>
        <taxon>Actinomycetes</taxon>
        <taxon>Micrococcales</taxon>
        <taxon>Micrococcaceae</taxon>
        <taxon>Yaniella</taxon>
    </lineage>
</organism>
<dbReference type="Proteomes" id="UP001501461">
    <property type="component" value="Unassembled WGS sequence"/>
</dbReference>
<reference evidence="4 5" key="1">
    <citation type="journal article" date="2019" name="Int. J. Syst. Evol. Microbiol.">
        <title>The Global Catalogue of Microorganisms (GCM) 10K type strain sequencing project: providing services to taxonomists for standard genome sequencing and annotation.</title>
        <authorList>
            <consortium name="The Broad Institute Genomics Platform"/>
            <consortium name="The Broad Institute Genome Sequencing Center for Infectious Disease"/>
            <person name="Wu L."/>
            <person name="Ma J."/>
        </authorList>
    </citation>
    <scope>NUCLEOTIDE SEQUENCE [LARGE SCALE GENOMIC DNA]</scope>
    <source>
        <strain evidence="4 5">JCM 13595</strain>
    </source>
</reference>
<dbReference type="InterPro" id="IPR050625">
    <property type="entry name" value="ParA/MinD_ATPase"/>
</dbReference>
<dbReference type="EMBL" id="BAAAMN010000013">
    <property type="protein sequence ID" value="GAA2030650.1"/>
    <property type="molecule type" value="Genomic_DNA"/>
</dbReference>
<sequence>MMKILSVATTINPRFDHVTPIESTRSDVTITHRCHVIAELIAVARSGLVDMVLVANDLELVNLEALQQLAGADGYGPRVAAISDVTEDRQRLTELGIPVASPHLSGHEFVQWLQEVHSQETVHAQASSELTADELQFLEQMDPEHKPPATTEAVDKLASTSRPGRRAAPYDPTTDIPPDDVQAQALGHEPPTYDKLEVDDEPEIQPDEEPIERPPLGHVTAVWGPTGSPGVTTVAVNMAVESAIAGHRTLLIDADTYGAAVAVHLGLLDDTAAIAQVCRAAEHRGIDAAGLAGFAQKVRVHGTQLDVITGLTRAERWPQLRSAAWSQVLDAARSGWDQIFIDCGFSLEQDEELSFDIPAPQRNATTITAVTTANTVIAVGTGDPVGFVRYMKGLERLSEITQSSIVPVVNKVASMTSGVSPKHQLSGVWERFGPSLELRHFLSWAPDVTAAALLGGKTLAETAPKAELRKAIQKIMHTCVPAPVSTAASSTSETADSAGTKLGLRGVLGNVKHRMVKRHREQIRQ</sequence>
<accession>A0ABN2U9G0</accession>
<comment type="caution">
    <text evidence="4">The sequence shown here is derived from an EMBL/GenBank/DDBJ whole genome shotgun (WGS) entry which is preliminary data.</text>
</comment>
<protein>
    <recommendedName>
        <fullName evidence="6">MinD-like ATPase involved in chromosome partitioning or flagellar assembly</fullName>
    </recommendedName>
</protein>
<evidence type="ECO:0000256" key="3">
    <source>
        <dbReference type="SAM" id="MobiDB-lite"/>
    </source>
</evidence>
<evidence type="ECO:0008006" key="6">
    <source>
        <dbReference type="Google" id="ProtNLM"/>
    </source>
</evidence>
<dbReference type="PANTHER" id="PTHR43384">
    <property type="entry name" value="SEPTUM SITE-DETERMINING PROTEIN MIND HOMOLOG, CHLOROPLASTIC-RELATED"/>
    <property type="match status" value="1"/>
</dbReference>
<feature type="compositionally biased region" description="Low complexity" evidence="3">
    <location>
        <begin position="169"/>
        <end position="180"/>
    </location>
</feature>